<dbReference type="EMBL" id="JACHJN010000002">
    <property type="protein sequence ID" value="MBB5955010.1"/>
    <property type="molecule type" value="Genomic_DNA"/>
</dbReference>
<reference evidence="1 2" key="1">
    <citation type="submission" date="2020-08" db="EMBL/GenBank/DDBJ databases">
        <title>Genomic Encyclopedia of Type Strains, Phase III (KMG-III): the genomes of soil and plant-associated and newly described type strains.</title>
        <authorList>
            <person name="Whitman W."/>
        </authorList>
    </citation>
    <scope>NUCLEOTIDE SEQUENCE [LARGE SCALE GENOMIC DNA]</scope>
    <source>
        <strain evidence="1 2">CECT 8640</strain>
    </source>
</reference>
<proteinExistence type="predicted"/>
<evidence type="ECO:0000313" key="2">
    <source>
        <dbReference type="Proteomes" id="UP000547510"/>
    </source>
</evidence>
<gene>
    <name evidence="1" type="ORF">FHS29_001580</name>
</gene>
<comment type="caution">
    <text evidence="1">The sequence shown here is derived from an EMBL/GenBank/DDBJ whole genome shotgun (WGS) entry which is preliminary data.</text>
</comment>
<organism evidence="1 2">
    <name type="scientific">Saccharothrix tamanrassetensis</name>
    <dbReference type="NCBI Taxonomy" id="1051531"/>
    <lineage>
        <taxon>Bacteria</taxon>
        <taxon>Bacillati</taxon>
        <taxon>Actinomycetota</taxon>
        <taxon>Actinomycetes</taxon>
        <taxon>Pseudonocardiales</taxon>
        <taxon>Pseudonocardiaceae</taxon>
        <taxon>Saccharothrix</taxon>
    </lineage>
</organism>
<dbReference type="Proteomes" id="UP000547510">
    <property type="component" value="Unassembled WGS sequence"/>
</dbReference>
<name>A0A841CDE5_9PSEU</name>
<accession>A0A841CDE5</accession>
<protein>
    <submittedName>
        <fullName evidence="1">Uncharacterized protein</fullName>
    </submittedName>
</protein>
<dbReference type="AlphaFoldDB" id="A0A841CDE5"/>
<evidence type="ECO:0000313" key="1">
    <source>
        <dbReference type="EMBL" id="MBB5955010.1"/>
    </source>
</evidence>
<sequence>MSSKLCLAQDPDADHLLSTNPPALLFGMLLDRHTA</sequence>
<keyword evidence="2" id="KW-1185">Reference proteome</keyword>